<evidence type="ECO:0000256" key="1">
    <source>
        <dbReference type="SAM" id="Phobius"/>
    </source>
</evidence>
<feature type="domain" description="Type VI secretion system component TssM1 N-terminal" evidence="3">
    <location>
        <begin position="171"/>
        <end position="423"/>
    </location>
</feature>
<gene>
    <name evidence="4" type="primary">tssM</name>
    <name evidence="4" type="ORF">F3168_00700</name>
</gene>
<dbReference type="EMBL" id="WIOL01000001">
    <property type="protein sequence ID" value="MQT15783.1"/>
    <property type="molecule type" value="Genomic_DNA"/>
</dbReference>
<feature type="domain" description="IcmF-related" evidence="2">
    <location>
        <begin position="479"/>
        <end position="779"/>
    </location>
</feature>
<dbReference type="PANTHER" id="PTHR36153:SF1">
    <property type="entry name" value="TYPE VI SECRETION SYSTEM COMPONENT TSSM1"/>
    <property type="match status" value="1"/>
</dbReference>
<evidence type="ECO:0000313" key="5">
    <source>
        <dbReference type="Proteomes" id="UP000481327"/>
    </source>
</evidence>
<dbReference type="InterPro" id="IPR027417">
    <property type="entry name" value="P-loop_NTPase"/>
</dbReference>
<keyword evidence="1" id="KW-1133">Transmembrane helix</keyword>
<dbReference type="Pfam" id="PF06761">
    <property type="entry name" value="IcmF-related"/>
    <property type="match status" value="1"/>
</dbReference>
<comment type="caution">
    <text evidence="4">The sequence shown here is derived from an EMBL/GenBank/DDBJ whole genome shotgun (WGS) entry which is preliminary data.</text>
</comment>
<accession>A0A7C9KJE4</accession>
<protein>
    <submittedName>
        <fullName evidence="4">Type VI secretion system membrane subunit TssM</fullName>
    </submittedName>
</protein>
<dbReference type="InterPro" id="IPR017731">
    <property type="entry name" value="TssM1-like"/>
</dbReference>
<dbReference type="OrthoDB" id="9758229at2"/>
<reference evidence="4 5" key="1">
    <citation type="submission" date="2019-09" db="EMBL/GenBank/DDBJ databases">
        <title>Polymorphobacter sp. isolated from a lake in China.</title>
        <authorList>
            <person name="Liu Z."/>
        </authorList>
    </citation>
    <scope>NUCLEOTIDE SEQUENCE [LARGE SCALE GENOMIC DNA]</scope>
    <source>
        <strain evidence="4 5">D40P</strain>
    </source>
</reference>
<name>A0A7C9KJE4_9SPHN</name>
<organism evidence="4 5">
    <name type="scientific">Sandarakinorhabdus fusca</name>
    <dbReference type="NCBI Taxonomy" id="1439888"/>
    <lineage>
        <taxon>Bacteria</taxon>
        <taxon>Pseudomonadati</taxon>
        <taxon>Pseudomonadota</taxon>
        <taxon>Alphaproteobacteria</taxon>
        <taxon>Sphingomonadales</taxon>
        <taxon>Sphingosinicellaceae</taxon>
        <taxon>Sandarakinorhabdus</taxon>
    </lineage>
</organism>
<proteinExistence type="predicted"/>
<dbReference type="InterPro" id="IPR053156">
    <property type="entry name" value="T6SS_TssM-like"/>
</dbReference>
<evidence type="ECO:0000313" key="4">
    <source>
        <dbReference type="EMBL" id="MQT15783.1"/>
    </source>
</evidence>
<dbReference type="RefSeq" id="WP_152576252.1">
    <property type="nucleotide sequence ID" value="NZ_WEFI01000001.1"/>
</dbReference>
<dbReference type="NCBIfam" id="TIGR03348">
    <property type="entry name" value="VI_IcmF"/>
    <property type="match status" value="1"/>
</dbReference>
<feature type="transmembrane region" description="Helical" evidence="1">
    <location>
        <begin position="12"/>
        <end position="34"/>
    </location>
</feature>
<dbReference type="SUPFAM" id="SSF52540">
    <property type="entry name" value="P-loop containing nucleoside triphosphate hydrolases"/>
    <property type="match status" value="1"/>
</dbReference>
<keyword evidence="1" id="KW-0472">Membrane</keyword>
<keyword evidence="1" id="KW-0812">Transmembrane</keyword>
<feature type="transmembrane region" description="Helical" evidence="1">
    <location>
        <begin position="40"/>
        <end position="61"/>
    </location>
</feature>
<dbReference type="Pfam" id="PF14331">
    <property type="entry name" value="IcmF-related_N"/>
    <property type="match status" value="1"/>
</dbReference>
<feature type="transmembrane region" description="Helical" evidence="1">
    <location>
        <begin position="418"/>
        <end position="440"/>
    </location>
</feature>
<evidence type="ECO:0000259" key="3">
    <source>
        <dbReference type="Pfam" id="PF14331"/>
    </source>
</evidence>
<dbReference type="AlphaFoldDB" id="A0A7C9KJE4"/>
<dbReference type="Proteomes" id="UP000481327">
    <property type="component" value="Unassembled WGS sequence"/>
</dbReference>
<sequence length="1128" mass="116830">MAAVRKALSNWWVIVIGSALLVSLALFLLAGLLLPSLLGWRWWLIGLVWLAVAIAAGVRFWRRRAAQKSLAEAIAPPDRESEAVTAKMKAALAELAKRGKGALYDLPWYVIIGPPGAGKTTIIKKSGLNLVGDADAIKGVGGTRDCDWWFTDEAVLIDTAGRYTSQDSDASRDARTWAGFLATLRKARPLQPLNGVIVAIGLDEIATVSAEALDRHVVTLRARLAEIGKALAIELPVYVVFTKADLVSGFTEFFEDLSVEGRRSPVGATLPLTAAPDTALLANAYDDAVQALADRVPDRLQSDGDAVRRGAILTLPARLIDLRGRVVRLLDGVFGAGHAAPANMRLRGFYLTSGVQQGTPFDRLIGDLSTSLGRTSRPQSQGARTFFVNRLFKDVIFAEAGLAGPDPKRRRRDRMTRIATFAVIGLMTVAGLAALFWSFVNNRAGQDATAAAAASLAQTAQGLDAGDRVAVTAPLDEVLPLLDGLAATLPYGAAGTPPSPGGLGLYRTRLDGESHRAYADALQRYLLPRLILAAESALRDARDEPVASYEPLKVYLMLGNAAGTRRDNAYILQWLEGDLNNRTMPGPEAEAARGRILVHAKALLADQGRFGRQIAGPLLDAGLVERAQAAVAAMSPADRALALLKQQVSGPESRLVGKALLPGEAEAFGNPADLRAATIPFLFTKAGFQTGFIPRAGQIGALLDKDRWMLGTSAAAQAPLDPQALGAAYAAEYTRRWNDVLALPQPANYAAQPVTLARLANPGGSPLKKLTDEIVANTSGLMPTAKSGNARADAAIGAIAGQARGGPSMTAAATIESNFQMLRQYAGGTGGGITGLLTALGDYQKAVAQAAAGGGGGGGGGGAAAGGGGAAALAGAAVALKVAAANAAAAAPGLASFVDRIASGSSAAAETSRTAELRAAFAAGPAPQCAAVIGTGFPFGTGADLQPMDVTRAAGAMTAFADGPLQPYLRRTTSATRPGWGWVSNEPAVASFQPASARAFERAAEAQALVGGNLVLGLAAGPGVAGPVDLKLSGVPLTLAPTAPAQRFNWSYGGLQSAAITAAGAEVARGDGPWALFRLLAKARKQDLGKGQYRFTFNPTTVLDVSILGGPDPFAADGVFALRCPARL</sequence>
<keyword evidence="5" id="KW-1185">Reference proteome</keyword>
<dbReference type="PANTHER" id="PTHR36153">
    <property type="entry name" value="INNER MEMBRANE PROTEIN-RELATED"/>
    <property type="match status" value="1"/>
</dbReference>
<dbReference type="Gene3D" id="3.40.50.300">
    <property type="entry name" value="P-loop containing nucleotide triphosphate hydrolases"/>
    <property type="match status" value="1"/>
</dbReference>
<dbReference type="InterPro" id="IPR025743">
    <property type="entry name" value="TssM1_N"/>
</dbReference>
<dbReference type="InterPro" id="IPR009612">
    <property type="entry name" value="IcmF-rel"/>
</dbReference>
<evidence type="ECO:0000259" key="2">
    <source>
        <dbReference type="Pfam" id="PF06761"/>
    </source>
</evidence>